<sequence>MSSGTESPPLEATGEHKPMGAGSVNAVAEGKQSGGDVQAVPDRDQRGAYFDNAENAKGTADQTGEKLKKD</sequence>
<feature type="region of interest" description="Disordered" evidence="1">
    <location>
        <begin position="1"/>
        <end position="70"/>
    </location>
</feature>
<dbReference type="AlphaFoldDB" id="A0A166GT59"/>
<protein>
    <submittedName>
        <fullName evidence="2">Uncharacterized protein</fullName>
    </submittedName>
</protein>
<organism evidence="2 3">
    <name type="scientific">Athelia psychrophila</name>
    <dbReference type="NCBI Taxonomy" id="1759441"/>
    <lineage>
        <taxon>Eukaryota</taxon>
        <taxon>Fungi</taxon>
        <taxon>Dikarya</taxon>
        <taxon>Basidiomycota</taxon>
        <taxon>Agaricomycotina</taxon>
        <taxon>Agaricomycetes</taxon>
        <taxon>Agaricomycetidae</taxon>
        <taxon>Atheliales</taxon>
        <taxon>Atheliaceae</taxon>
        <taxon>Athelia</taxon>
    </lineage>
</organism>
<keyword evidence="3" id="KW-1185">Reference proteome</keyword>
<evidence type="ECO:0000256" key="1">
    <source>
        <dbReference type="SAM" id="MobiDB-lite"/>
    </source>
</evidence>
<reference evidence="2 3" key="1">
    <citation type="journal article" date="2016" name="Mol. Biol. Evol.">
        <title>Comparative Genomics of Early-Diverging Mushroom-Forming Fungi Provides Insights into the Origins of Lignocellulose Decay Capabilities.</title>
        <authorList>
            <person name="Nagy L.G."/>
            <person name="Riley R."/>
            <person name="Tritt A."/>
            <person name="Adam C."/>
            <person name="Daum C."/>
            <person name="Floudas D."/>
            <person name="Sun H."/>
            <person name="Yadav J.S."/>
            <person name="Pangilinan J."/>
            <person name="Larsson K.H."/>
            <person name="Matsuura K."/>
            <person name="Barry K."/>
            <person name="Labutti K."/>
            <person name="Kuo R."/>
            <person name="Ohm R.A."/>
            <person name="Bhattacharya S.S."/>
            <person name="Shirouzu T."/>
            <person name="Yoshinaga Y."/>
            <person name="Martin F.M."/>
            <person name="Grigoriev I.V."/>
            <person name="Hibbett D.S."/>
        </authorList>
    </citation>
    <scope>NUCLEOTIDE SEQUENCE [LARGE SCALE GENOMIC DNA]</scope>
    <source>
        <strain evidence="2 3">CBS 109695</strain>
    </source>
</reference>
<dbReference type="Proteomes" id="UP000076532">
    <property type="component" value="Unassembled WGS sequence"/>
</dbReference>
<evidence type="ECO:0000313" key="2">
    <source>
        <dbReference type="EMBL" id="KZP18140.1"/>
    </source>
</evidence>
<accession>A0A166GT59</accession>
<gene>
    <name evidence="2" type="ORF">FIBSPDRAFT_956517</name>
</gene>
<evidence type="ECO:0000313" key="3">
    <source>
        <dbReference type="Proteomes" id="UP000076532"/>
    </source>
</evidence>
<name>A0A166GT59_9AGAM</name>
<dbReference type="EMBL" id="KV417575">
    <property type="protein sequence ID" value="KZP18140.1"/>
    <property type="molecule type" value="Genomic_DNA"/>
</dbReference>
<dbReference type="OrthoDB" id="3143642at2759"/>
<proteinExistence type="predicted"/>